<dbReference type="InterPro" id="IPR036890">
    <property type="entry name" value="HATPase_C_sf"/>
</dbReference>
<dbReference type="RefSeq" id="WP_205016175.1">
    <property type="nucleotide sequence ID" value="NZ_JAFBEI010000001.1"/>
</dbReference>
<dbReference type="Proteomes" id="UP000809081">
    <property type="component" value="Unassembled WGS sequence"/>
</dbReference>
<evidence type="ECO:0000313" key="4">
    <source>
        <dbReference type="Proteomes" id="UP000809081"/>
    </source>
</evidence>
<keyword evidence="1" id="KW-0812">Transmembrane</keyword>
<reference evidence="3 4" key="1">
    <citation type="submission" date="2021-01" db="EMBL/GenBank/DDBJ databases">
        <title>Genomic Encyclopedia of Type Strains, Phase IV (KMG-IV): sequencing the most valuable type-strain genomes for metagenomic binning, comparative biology and taxonomic classification.</title>
        <authorList>
            <person name="Goeker M."/>
        </authorList>
    </citation>
    <scope>NUCLEOTIDE SEQUENCE [LARGE SCALE GENOMIC DNA]</scope>
    <source>
        <strain evidence="3 4">DSM 27513</strain>
    </source>
</reference>
<keyword evidence="3" id="KW-0808">Transferase</keyword>
<keyword evidence="3" id="KW-0418">Kinase</keyword>
<feature type="transmembrane region" description="Helical" evidence="1">
    <location>
        <begin position="26"/>
        <end position="45"/>
    </location>
</feature>
<evidence type="ECO:0000313" key="3">
    <source>
        <dbReference type="EMBL" id="MBM7635212.1"/>
    </source>
</evidence>
<protein>
    <submittedName>
        <fullName evidence="3">Two-component system sensor histidine kinase AgrC</fullName>
        <ecNumber evidence="3">2.7.13.-</ecNumber>
    </submittedName>
</protein>
<comment type="caution">
    <text evidence="3">The sequence shown here is derived from an EMBL/GenBank/DDBJ whole genome shotgun (WGS) entry which is preliminary data.</text>
</comment>
<keyword evidence="1" id="KW-1133">Transmembrane helix</keyword>
<sequence length="468" mass="54677">MELERLLTEIAIWKSYDLVQIRLTHLFVYLVMMINSTIVVNIYSLATKGKRAPVKVVLASYLFVYLYVVTLGRLGLISNFREILLLLLLSFIDERRLRWVDRLYYAVYPVMISDLISRFAAFYIIQPIFVIDTATLNNNAAYLLSSYLLIIPIYVIIHRILDLPYGSFSRLIVQMDISLKKRWCFWVGMLSYIVLIYFFQYANLIFQLPWDIQVNVRKALVLFYTAILLIILSIMNRRSKKRLEQKASQNYYRYLQNLEGYNHHIEELYVEIDQFKQSYEASITGLKDDIDSGDLNRIKHSYEEVVGKDERYFNNSQQFELTRLVNIESSAVKSLLSAKLIEMQNLGITFYLELPDYISRIAFPELDFLIILSVFCDNAIEETKHIEGGYIRIAFFLDGDSQVLVVENTTREEQVDIRKIFQRGYSSKSDGRGIGLANVRDILENYPATSLSTKSVNHRLTQTLVIRE</sequence>
<organism evidence="3 4">
    <name type="scientific">Streptococcus saliviloxodontae</name>
    <dbReference type="NCBI Taxonomy" id="1349416"/>
    <lineage>
        <taxon>Bacteria</taxon>
        <taxon>Bacillati</taxon>
        <taxon>Bacillota</taxon>
        <taxon>Bacilli</taxon>
        <taxon>Lactobacillales</taxon>
        <taxon>Streptococcaceae</taxon>
        <taxon>Streptococcus</taxon>
    </lineage>
</organism>
<evidence type="ECO:0000256" key="1">
    <source>
        <dbReference type="SAM" id="Phobius"/>
    </source>
</evidence>
<dbReference type="PANTHER" id="PTHR40448">
    <property type="entry name" value="TWO-COMPONENT SENSOR HISTIDINE KINASE"/>
    <property type="match status" value="1"/>
</dbReference>
<evidence type="ECO:0000259" key="2">
    <source>
        <dbReference type="Pfam" id="PF14501"/>
    </source>
</evidence>
<keyword evidence="1" id="KW-0472">Membrane</keyword>
<feature type="transmembrane region" description="Helical" evidence="1">
    <location>
        <begin position="219"/>
        <end position="236"/>
    </location>
</feature>
<dbReference type="Gene3D" id="3.30.565.10">
    <property type="entry name" value="Histidine kinase-like ATPase, C-terminal domain"/>
    <property type="match status" value="1"/>
</dbReference>
<keyword evidence="4" id="KW-1185">Reference proteome</keyword>
<feature type="transmembrane region" description="Helical" evidence="1">
    <location>
        <begin position="140"/>
        <end position="161"/>
    </location>
</feature>
<feature type="domain" description="Sensor histidine kinase NatK-like C-terminal" evidence="2">
    <location>
        <begin position="366"/>
        <end position="466"/>
    </location>
</feature>
<accession>A0ABS2PIF6</accession>
<gene>
    <name evidence="3" type="ORF">JOC31_000003</name>
</gene>
<feature type="transmembrane region" description="Helical" evidence="1">
    <location>
        <begin position="104"/>
        <end position="125"/>
    </location>
</feature>
<dbReference type="EC" id="2.7.13.-" evidence="3"/>
<dbReference type="InterPro" id="IPR032834">
    <property type="entry name" value="NatK-like_C"/>
</dbReference>
<dbReference type="Pfam" id="PF14501">
    <property type="entry name" value="HATPase_c_5"/>
    <property type="match status" value="1"/>
</dbReference>
<feature type="transmembrane region" description="Helical" evidence="1">
    <location>
        <begin position="182"/>
        <end position="199"/>
    </location>
</feature>
<proteinExistence type="predicted"/>
<dbReference type="GO" id="GO:0016301">
    <property type="term" value="F:kinase activity"/>
    <property type="evidence" value="ECO:0007669"/>
    <property type="project" value="UniProtKB-KW"/>
</dbReference>
<name>A0ABS2PIF6_9STRE</name>
<dbReference type="SUPFAM" id="SSF55874">
    <property type="entry name" value="ATPase domain of HSP90 chaperone/DNA topoisomerase II/histidine kinase"/>
    <property type="match status" value="1"/>
</dbReference>
<dbReference type="PANTHER" id="PTHR40448:SF1">
    <property type="entry name" value="TWO-COMPONENT SENSOR HISTIDINE KINASE"/>
    <property type="match status" value="1"/>
</dbReference>
<dbReference type="EMBL" id="JAFBEI010000001">
    <property type="protein sequence ID" value="MBM7635212.1"/>
    <property type="molecule type" value="Genomic_DNA"/>
</dbReference>